<dbReference type="EMBL" id="JAGTTL010000014">
    <property type="protein sequence ID" value="KAK6312702.1"/>
    <property type="molecule type" value="Genomic_DNA"/>
</dbReference>
<dbReference type="GO" id="GO:0003677">
    <property type="term" value="F:DNA binding"/>
    <property type="evidence" value="ECO:0007669"/>
    <property type="project" value="UniProtKB-KW"/>
</dbReference>
<dbReference type="SMART" id="SM00493">
    <property type="entry name" value="TOPRIM"/>
    <property type="match status" value="1"/>
</dbReference>
<dbReference type="GO" id="GO:0005634">
    <property type="term" value="C:nucleus"/>
    <property type="evidence" value="ECO:0007669"/>
    <property type="project" value="TreeGrafter"/>
</dbReference>
<evidence type="ECO:0000313" key="5">
    <source>
        <dbReference type="Proteomes" id="UP001356427"/>
    </source>
</evidence>
<dbReference type="InterPro" id="IPR006171">
    <property type="entry name" value="TOPRIM_dom"/>
</dbReference>
<dbReference type="FunFam" id="3.40.50.140:FF:000013">
    <property type="entry name" value="DNA topoisomerase"/>
    <property type="match status" value="1"/>
</dbReference>
<dbReference type="Pfam" id="PF23546">
    <property type="entry name" value="Zn_ribbon_TOP3B"/>
    <property type="match status" value="1"/>
</dbReference>
<protein>
    <recommendedName>
        <fullName evidence="1">DNA topoisomerase</fullName>
        <ecNumber evidence="1">5.6.2.1</ecNumber>
    </recommendedName>
</protein>
<name>A0AAN8LQQ1_9TELE</name>
<comment type="catalytic activity">
    <reaction evidence="1">
        <text>ATP-independent breakage of single-stranded DNA, followed by passage and rejoining.</text>
        <dbReference type="EC" id="5.6.2.1"/>
    </reaction>
</comment>
<feature type="region of interest" description="Disordered" evidence="2">
    <location>
        <begin position="286"/>
        <end position="316"/>
    </location>
</feature>
<evidence type="ECO:0000313" key="4">
    <source>
        <dbReference type="EMBL" id="KAK6312702.1"/>
    </source>
</evidence>
<keyword evidence="1" id="KW-0799">Topoisomerase</keyword>
<dbReference type="InterPro" id="IPR023405">
    <property type="entry name" value="Topo_IA_core_domain"/>
</dbReference>
<dbReference type="GO" id="GO:0006281">
    <property type="term" value="P:DNA repair"/>
    <property type="evidence" value="ECO:0007669"/>
    <property type="project" value="TreeGrafter"/>
</dbReference>
<dbReference type="EC" id="5.6.2.1" evidence="1"/>
<feature type="compositionally biased region" description="Basic residues" evidence="2">
    <location>
        <begin position="299"/>
        <end position="311"/>
    </location>
</feature>
<dbReference type="GO" id="GO:0006310">
    <property type="term" value="P:DNA recombination"/>
    <property type="evidence" value="ECO:0007669"/>
    <property type="project" value="TreeGrafter"/>
</dbReference>
<dbReference type="PANTHER" id="PTHR11390">
    <property type="entry name" value="PROKARYOTIC DNA TOPOISOMERASE"/>
    <property type="match status" value="1"/>
</dbReference>
<keyword evidence="1" id="KW-0413">Isomerase</keyword>
<dbReference type="InterPro" id="IPR000380">
    <property type="entry name" value="Topo_IA"/>
</dbReference>
<dbReference type="PANTHER" id="PTHR11390:SF20">
    <property type="entry name" value="DNA TOPOISOMERASE 3-BETA-1"/>
    <property type="match status" value="1"/>
</dbReference>
<dbReference type="Gene3D" id="3.40.50.140">
    <property type="match status" value="1"/>
</dbReference>
<comment type="function">
    <text evidence="1">Introduces a single-strand break via transesterification at a target site in duplex DNA. Releases the supercoiling and torsional tension of DNA introduced during the DNA replication and transcription by transiently cleaving and rejoining one strand of the DNA duplex. The scissile phosphodiester is attacked by the catalytic tyrosine of the enzyme, resulting in the formation of a DNA-(5'-phosphotyrosyl)-enzyme intermediate and the expulsion of a 3'-OH DNA strand.</text>
</comment>
<reference evidence="4 5" key="1">
    <citation type="submission" date="2021-04" db="EMBL/GenBank/DDBJ databases">
        <authorList>
            <person name="De Guttry C."/>
            <person name="Zahm M."/>
            <person name="Klopp C."/>
            <person name="Cabau C."/>
            <person name="Louis A."/>
            <person name="Berthelot C."/>
            <person name="Parey E."/>
            <person name="Roest Crollius H."/>
            <person name="Montfort J."/>
            <person name="Robinson-Rechavi M."/>
            <person name="Bucao C."/>
            <person name="Bouchez O."/>
            <person name="Gislard M."/>
            <person name="Lluch J."/>
            <person name="Milhes M."/>
            <person name="Lampietro C."/>
            <person name="Lopez Roques C."/>
            <person name="Donnadieu C."/>
            <person name="Braasch I."/>
            <person name="Desvignes T."/>
            <person name="Postlethwait J."/>
            <person name="Bobe J."/>
            <person name="Wedekind C."/>
            <person name="Guiguen Y."/>
        </authorList>
    </citation>
    <scope>NUCLEOTIDE SEQUENCE [LARGE SCALE GENOMIC DNA]</scope>
    <source>
        <strain evidence="4">Cs_M1</strain>
        <tissue evidence="4">Blood</tissue>
    </source>
</reference>
<evidence type="ECO:0000256" key="2">
    <source>
        <dbReference type="SAM" id="MobiDB-lite"/>
    </source>
</evidence>
<accession>A0AAN8LQQ1</accession>
<dbReference type="GO" id="GO:0006265">
    <property type="term" value="P:DNA topological change"/>
    <property type="evidence" value="ECO:0007669"/>
    <property type="project" value="InterPro"/>
</dbReference>
<organism evidence="4 5">
    <name type="scientific">Coregonus suidteri</name>
    <dbReference type="NCBI Taxonomy" id="861788"/>
    <lineage>
        <taxon>Eukaryota</taxon>
        <taxon>Metazoa</taxon>
        <taxon>Chordata</taxon>
        <taxon>Craniata</taxon>
        <taxon>Vertebrata</taxon>
        <taxon>Euteleostomi</taxon>
        <taxon>Actinopterygii</taxon>
        <taxon>Neopterygii</taxon>
        <taxon>Teleostei</taxon>
        <taxon>Protacanthopterygii</taxon>
        <taxon>Salmoniformes</taxon>
        <taxon>Salmonidae</taxon>
        <taxon>Coregoninae</taxon>
        <taxon>Coregonus</taxon>
    </lineage>
</organism>
<gene>
    <name evidence="4" type="ORF">J4Q44_G00160490</name>
</gene>
<comment type="caution">
    <text evidence="4">The sequence shown here is derived from an EMBL/GenBank/DDBJ whole genome shotgun (WGS) entry which is preliminary data.</text>
</comment>
<feature type="domain" description="Toprim" evidence="3">
    <location>
        <begin position="3"/>
        <end position="137"/>
    </location>
</feature>
<keyword evidence="1" id="KW-0238">DNA-binding</keyword>
<dbReference type="InterPro" id="IPR056452">
    <property type="entry name" value="Zn_ribbon_TOP3B"/>
</dbReference>
<dbReference type="SUPFAM" id="SSF56712">
    <property type="entry name" value="Prokaryotic type I DNA topoisomerase"/>
    <property type="match status" value="1"/>
</dbReference>
<dbReference type="Proteomes" id="UP001356427">
    <property type="component" value="Unassembled WGS sequence"/>
</dbReference>
<keyword evidence="5" id="KW-1185">Reference proteome</keyword>
<comment type="similarity">
    <text evidence="1">Belongs to the type IA topoisomerase family.</text>
</comment>
<evidence type="ECO:0000259" key="3">
    <source>
        <dbReference type="SMART" id="SM00493"/>
    </source>
</evidence>
<proteinExistence type="inferred from homology"/>
<dbReference type="GO" id="GO:0003917">
    <property type="term" value="F:DNA topoisomerase type I (single strand cut, ATP-independent) activity"/>
    <property type="evidence" value="ECO:0007669"/>
    <property type="project" value="UniProtKB-EC"/>
</dbReference>
<dbReference type="AlphaFoldDB" id="A0AAN8LQQ1"/>
<evidence type="ECO:0000256" key="1">
    <source>
        <dbReference type="RuleBase" id="RU362092"/>
    </source>
</evidence>
<sequence>MKTVLMVAEKPSLAQSIAKILSKGSCSSRKGLNGACSVHEYMGTFSGQSVRFKMTSVCGHVMSLDFIGKYNNWDKVDPAELFTKAPTEKKEANPKLNMVKFLQAKPSRLHCAGCDETYSLPQNGAIKLYKELRCPLDEFELVLWTSGSRGKSYPLCPYCFSNPPFRDMKKGMGCNECTHPSCQHSLNSLGIGQCVECEGGVLVLDPTSGPKWKMSCNRCNVMVHFFEHAHRVQVAQESCEACEASLVAVDFNKTRSPLPDGETQHSGCVFCDPVFQDLVELKHATMRHPSMTRGGGARRGGRGRGRGRREKKPKDKMAALAAYFV</sequence>